<keyword evidence="5" id="KW-1070">Brassinosteroid signaling pathway</keyword>
<comment type="similarity">
    <text evidence="2">Belongs to the RLP family.</text>
</comment>
<dbReference type="PROSITE" id="PS51450">
    <property type="entry name" value="LRR"/>
    <property type="match status" value="2"/>
</dbReference>
<dbReference type="EMBL" id="OZ075137">
    <property type="protein sequence ID" value="CAL5007552.1"/>
    <property type="molecule type" value="Genomic_DNA"/>
</dbReference>
<dbReference type="FunFam" id="3.80.10.10:FF:000111">
    <property type="entry name" value="LRR receptor-like serine/threonine-protein kinase ERECTA"/>
    <property type="match status" value="1"/>
</dbReference>
<evidence type="ECO:0000256" key="9">
    <source>
        <dbReference type="ARBA" id="ARBA00022989"/>
    </source>
</evidence>
<keyword evidence="11" id="KW-0325">Glycoprotein</keyword>
<evidence type="ECO:0000256" key="8">
    <source>
        <dbReference type="ARBA" id="ARBA00022737"/>
    </source>
</evidence>
<comment type="subcellular location">
    <subcellularLocation>
        <location evidence="1">Cell membrane</location>
        <topology evidence="1">Single-pass type I membrane protein</topology>
    </subcellularLocation>
</comment>
<evidence type="ECO:0000256" key="5">
    <source>
        <dbReference type="ARBA" id="ARBA00022626"/>
    </source>
</evidence>
<proteinExistence type="inferred from homology"/>
<dbReference type="InterPro" id="IPR046956">
    <property type="entry name" value="RLP23-like"/>
</dbReference>
<dbReference type="SMART" id="SM00369">
    <property type="entry name" value="LRR_TYP"/>
    <property type="match status" value="8"/>
</dbReference>
<evidence type="ECO:0000256" key="6">
    <source>
        <dbReference type="ARBA" id="ARBA00022692"/>
    </source>
</evidence>
<dbReference type="PRINTS" id="PR00019">
    <property type="entry name" value="LEURICHRPT"/>
</dbReference>
<dbReference type="InterPro" id="IPR003591">
    <property type="entry name" value="Leu-rich_rpt_typical-subtyp"/>
</dbReference>
<dbReference type="GO" id="GO:0009742">
    <property type="term" value="P:brassinosteroid mediated signaling pathway"/>
    <property type="evidence" value="ECO:0007669"/>
    <property type="project" value="UniProtKB-KW"/>
</dbReference>
<reference evidence="14" key="1">
    <citation type="submission" date="2024-06" db="EMBL/GenBank/DDBJ databases">
        <authorList>
            <person name="Ryan C."/>
        </authorList>
    </citation>
    <scope>NUCLEOTIDE SEQUENCE [LARGE SCALE GENOMIC DNA]</scope>
</reference>
<dbReference type="InterPro" id="IPR001611">
    <property type="entry name" value="Leu-rich_rpt"/>
</dbReference>
<dbReference type="FunFam" id="3.80.10.10:FF:000649">
    <property type="entry name" value="Leucine Rich Repeat family protein"/>
    <property type="match status" value="1"/>
</dbReference>
<evidence type="ECO:0000313" key="14">
    <source>
        <dbReference type="Proteomes" id="UP001497457"/>
    </source>
</evidence>
<organism evidence="13 14">
    <name type="scientific">Urochloa decumbens</name>
    <dbReference type="NCBI Taxonomy" id="240449"/>
    <lineage>
        <taxon>Eukaryota</taxon>
        <taxon>Viridiplantae</taxon>
        <taxon>Streptophyta</taxon>
        <taxon>Embryophyta</taxon>
        <taxon>Tracheophyta</taxon>
        <taxon>Spermatophyta</taxon>
        <taxon>Magnoliopsida</taxon>
        <taxon>Liliopsida</taxon>
        <taxon>Poales</taxon>
        <taxon>Poaceae</taxon>
        <taxon>PACMAD clade</taxon>
        <taxon>Panicoideae</taxon>
        <taxon>Panicodae</taxon>
        <taxon>Paniceae</taxon>
        <taxon>Melinidinae</taxon>
        <taxon>Urochloa</taxon>
    </lineage>
</organism>
<dbReference type="Pfam" id="PF00560">
    <property type="entry name" value="LRR_1"/>
    <property type="match status" value="4"/>
</dbReference>
<gene>
    <name evidence="13" type="ORF">URODEC1_LOCUS68550</name>
</gene>
<dbReference type="GO" id="GO:0005886">
    <property type="term" value="C:plasma membrane"/>
    <property type="evidence" value="ECO:0007669"/>
    <property type="project" value="UniProtKB-SubCell"/>
</dbReference>
<evidence type="ECO:0000256" key="11">
    <source>
        <dbReference type="ARBA" id="ARBA00023180"/>
    </source>
</evidence>
<dbReference type="InterPro" id="IPR032675">
    <property type="entry name" value="LRR_dom_sf"/>
</dbReference>
<dbReference type="AlphaFoldDB" id="A0ABC9BU33"/>
<dbReference type="PANTHER" id="PTHR48063">
    <property type="entry name" value="LRR RECEPTOR-LIKE KINASE"/>
    <property type="match status" value="1"/>
</dbReference>
<evidence type="ECO:0000313" key="13">
    <source>
        <dbReference type="EMBL" id="CAL5007552.1"/>
    </source>
</evidence>
<protein>
    <submittedName>
        <fullName evidence="13">Uncharacterized protein</fullName>
    </submittedName>
</protein>
<dbReference type="FunFam" id="3.80.10.10:FF:000095">
    <property type="entry name" value="LRR receptor-like serine/threonine-protein kinase GSO1"/>
    <property type="match status" value="1"/>
</dbReference>
<keyword evidence="4" id="KW-0433">Leucine-rich repeat</keyword>
<evidence type="ECO:0000256" key="3">
    <source>
        <dbReference type="ARBA" id="ARBA00022475"/>
    </source>
</evidence>
<dbReference type="Proteomes" id="UP001497457">
    <property type="component" value="Chromosome 27b"/>
</dbReference>
<reference evidence="13 14" key="2">
    <citation type="submission" date="2024-10" db="EMBL/GenBank/DDBJ databases">
        <authorList>
            <person name="Ryan C."/>
        </authorList>
    </citation>
    <scope>NUCLEOTIDE SEQUENCE [LARGE SCALE GENOMIC DNA]</scope>
</reference>
<feature type="transmembrane region" description="Helical" evidence="12">
    <location>
        <begin position="701"/>
        <end position="722"/>
    </location>
</feature>
<accession>A0ABC9BU33</accession>
<keyword evidence="7" id="KW-0732">Signal</keyword>
<evidence type="ECO:0000256" key="7">
    <source>
        <dbReference type="ARBA" id="ARBA00022729"/>
    </source>
</evidence>
<evidence type="ECO:0000256" key="2">
    <source>
        <dbReference type="ARBA" id="ARBA00009592"/>
    </source>
</evidence>
<dbReference type="PANTHER" id="PTHR48063:SF9">
    <property type="entry name" value="LRR PROTEIN WM1.10"/>
    <property type="match status" value="1"/>
</dbReference>
<evidence type="ECO:0000256" key="4">
    <source>
        <dbReference type="ARBA" id="ARBA00022614"/>
    </source>
</evidence>
<name>A0ABC9BU33_9POAL</name>
<dbReference type="Gene3D" id="3.80.10.10">
    <property type="entry name" value="Ribonuclease Inhibitor"/>
    <property type="match status" value="3"/>
</dbReference>
<evidence type="ECO:0000256" key="1">
    <source>
        <dbReference type="ARBA" id="ARBA00004251"/>
    </source>
</evidence>
<dbReference type="FunFam" id="3.80.10.10:FF:000299">
    <property type="entry name" value="Piriformospora indica-insensitive protein 2"/>
    <property type="match status" value="1"/>
</dbReference>
<keyword evidence="8" id="KW-0677">Repeat</keyword>
<dbReference type="SUPFAM" id="SSF52058">
    <property type="entry name" value="L domain-like"/>
    <property type="match status" value="2"/>
</dbReference>
<evidence type="ECO:0000256" key="10">
    <source>
        <dbReference type="ARBA" id="ARBA00023136"/>
    </source>
</evidence>
<keyword evidence="6 12" id="KW-0812">Transmembrane</keyword>
<evidence type="ECO:0000256" key="12">
    <source>
        <dbReference type="SAM" id="Phobius"/>
    </source>
</evidence>
<keyword evidence="3" id="KW-1003">Cell membrane</keyword>
<keyword evidence="9 12" id="KW-1133">Transmembrane helix</keyword>
<sequence length="759" mass="84366">MSGVNLSGIADWTHTLNMIPSLSVIRLPFCSLHSASQSIADFNLTNLEILDLSANVFDHSIASAWFWKATSLKYINLSLNNFYGLLHDALENMTFLKVLDLSENRNTDHYLTVTGNLNKLCNIEIIDFSKSSMTGDIMMLLPQCAWQKLQELHFSQNGFTGALPNFIGNFTDLRTLDLSNNNLNGSVPNEIGALSNLIYLDLSYNDFSGMIVEEHLADLISLKFLDLSSNNLEVVMHKDWFPPFRLEYGLFASCHMGPLFPAWLKWQLDIKRLVISNTALVGNIPDWFYSTFSKATRIDVSQNQINGSLPAQHLDGMAILEQNVSSNKLTGSIQRLPRNITKLDISNNSFSGTLHSIFEALQLEVLVAFSNQIDGSIPESMCKLKNLDDLDLSSNLLEGEMPLCLGTNYNPSYLLLSNNSLSGNFPSILQNSIDLLFLDLSWNQFSGSLPTWMGQMKKLQFLRLSHNTFSGSIPAEMACLTLLQFLDLSYNSLSGVIPQELSNLTGMIEAGINRIITVGYSITHGNITDYITIGSQFEEILSIILKGKQRSYGSTLAYFVGIDLSSNSLTGAIPRDVTSLDALISLTLSSNHLSGTIPNKIGDLQSLECLDLSNNNLSGEIPSSLSNLTSLSYMNLSYNNLFGRIPIGRQLDTLNTYNPSLMYIGNSGLCGPPLQKHCSGNGTIIPDHHGSNRQELEPMSFYVGLGSGLLFGLWMIFCVLLFKRTWRIAYFQLFDKLYDRTYVFVLLKWSSLIGNPTTK</sequence>
<keyword evidence="10 12" id="KW-0472">Membrane</keyword>
<dbReference type="Pfam" id="PF13855">
    <property type="entry name" value="LRR_8"/>
    <property type="match status" value="2"/>
</dbReference>
<keyword evidence="14" id="KW-1185">Reference proteome</keyword>